<evidence type="ECO:0000256" key="4">
    <source>
        <dbReference type="ARBA" id="ARBA00022475"/>
    </source>
</evidence>
<dbReference type="GO" id="GO:0005886">
    <property type="term" value="C:plasma membrane"/>
    <property type="evidence" value="ECO:0007669"/>
    <property type="project" value="UniProtKB-SubCell"/>
</dbReference>
<dbReference type="GO" id="GO:1903358">
    <property type="term" value="P:regulation of Golgi organization"/>
    <property type="evidence" value="ECO:0007669"/>
    <property type="project" value="TreeGrafter"/>
</dbReference>
<dbReference type="Proteomes" id="UP001283361">
    <property type="component" value="Unassembled WGS sequence"/>
</dbReference>
<evidence type="ECO:0000313" key="9">
    <source>
        <dbReference type="Proteomes" id="UP001283361"/>
    </source>
</evidence>
<keyword evidence="9" id="KW-1185">Reference proteome</keyword>
<comment type="similarity">
    <text evidence="3">Belongs to the PDCD10 family.</text>
</comment>
<keyword evidence="5" id="KW-0963">Cytoplasm</keyword>
<feature type="domain" description="Programmed cell death protein 10 dimerisation" evidence="7">
    <location>
        <begin position="120"/>
        <end position="177"/>
    </location>
</feature>
<comment type="caution">
    <text evidence="8">The sequence shown here is derived from an EMBL/GenBank/DDBJ whole genome shotgun (WGS) entry which is preliminary data.</text>
</comment>
<evidence type="ECO:0000256" key="5">
    <source>
        <dbReference type="ARBA" id="ARBA00022490"/>
    </source>
</evidence>
<evidence type="ECO:0000256" key="1">
    <source>
        <dbReference type="ARBA" id="ARBA00004202"/>
    </source>
</evidence>
<accession>A0AAE0YQR2</accession>
<dbReference type="Pfam" id="PF06840">
    <property type="entry name" value="PDC10_C"/>
    <property type="match status" value="1"/>
</dbReference>
<protein>
    <recommendedName>
        <fullName evidence="7">Programmed cell death protein 10 dimerisation domain-containing protein</fullName>
    </recommendedName>
</protein>
<dbReference type="EMBL" id="JAWDGP010005693">
    <property type="protein sequence ID" value="KAK3753696.1"/>
    <property type="molecule type" value="Genomic_DNA"/>
</dbReference>
<dbReference type="InterPro" id="IPR009652">
    <property type="entry name" value="PDCD10"/>
</dbReference>
<evidence type="ECO:0000259" key="7">
    <source>
        <dbReference type="Pfam" id="PF20929"/>
    </source>
</evidence>
<organism evidence="8 9">
    <name type="scientific">Elysia crispata</name>
    <name type="common">lettuce slug</name>
    <dbReference type="NCBI Taxonomy" id="231223"/>
    <lineage>
        <taxon>Eukaryota</taxon>
        <taxon>Metazoa</taxon>
        <taxon>Spiralia</taxon>
        <taxon>Lophotrochozoa</taxon>
        <taxon>Mollusca</taxon>
        <taxon>Gastropoda</taxon>
        <taxon>Heterobranchia</taxon>
        <taxon>Euthyneura</taxon>
        <taxon>Panpulmonata</taxon>
        <taxon>Sacoglossa</taxon>
        <taxon>Placobranchoidea</taxon>
        <taxon>Plakobranchidae</taxon>
        <taxon>Elysia</taxon>
    </lineage>
</organism>
<dbReference type="Pfam" id="PF20929">
    <property type="entry name" value="PDCD10_N"/>
    <property type="match status" value="1"/>
</dbReference>
<evidence type="ECO:0000256" key="2">
    <source>
        <dbReference type="ARBA" id="ARBA00004496"/>
    </source>
</evidence>
<dbReference type="AlphaFoldDB" id="A0AAE0YQR2"/>
<sequence>MSLILKEQSRDKINDVEVLRQSLGSRHKLTRMWDSFFRSTRHSLVFSKKPEEPAKDCKQIFEVPLKSEKITELNQDIDLELDLDICYKITAEGSPVTLYFIIIQPHCDCHMITTMGDKNLYSNLMVDVVIAPTLDQLEKKDISSAQTLRMALSKAEATIPGLTYDLVKGLLKKGELSDRIDTCETLLRLGGVTDSEELYIPRSEPTFKTLHKCACDLKSILGRIPDQIHDRKQFLETIKEIANSIKILLDAVNKVITEIPASESGSKQILEERKKEFVRHSKKFSNTLKEYFRDTNQNQNVFLSANYLIHQTNLILKNVKQECC</sequence>
<evidence type="ECO:0000313" key="8">
    <source>
        <dbReference type="EMBL" id="KAK3753696.1"/>
    </source>
</evidence>
<dbReference type="GO" id="GO:0005737">
    <property type="term" value="C:cytoplasm"/>
    <property type="evidence" value="ECO:0007669"/>
    <property type="project" value="UniProtKB-SubCell"/>
</dbReference>
<dbReference type="GO" id="GO:0019901">
    <property type="term" value="F:protein kinase binding"/>
    <property type="evidence" value="ECO:0007669"/>
    <property type="project" value="TreeGrafter"/>
</dbReference>
<dbReference type="InterPro" id="IPR048288">
    <property type="entry name" value="PDCD10_N"/>
</dbReference>
<dbReference type="PANTHER" id="PTHR13250:SF1">
    <property type="entry name" value="PROGRAMMED CELL DEATH PROTEIN 10"/>
    <property type="match status" value="1"/>
</dbReference>
<keyword evidence="6" id="KW-0472">Membrane</keyword>
<dbReference type="Gene3D" id="1.20.120.1950">
    <property type="match status" value="1"/>
</dbReference>
<name>A0AAE0YQR2_9GAST</name>
<comment type="subcellular location">
    <subcellularLocation>
        <location evidence="1">Cell membrane</location>
        <topology evidence="1">Peripheral membrane protein</topology>
    </subcellularLocation>
    <subcellularLocation>
        <location evidence="2">Cytoplasm</location>
    </subcellularLocation>
</comment>
<evidence type="ECO:0000256" key="6">
    <source>
        <dbReference type="ARBA" id="ARBA00023136"/>
    </source>
</evidence>
<gene>
    <name evidence="8" type="ORF">RRG08_038343</name>
</gene>
<keyword evidence="4" id="KW-1003">Cell membrane</keyword>
<proteinExistence type="inferred from homology"/>
<dbReference type="InterPro" id="IPR053750">
    <property type="entry name" value="PDCD10_Homolog"/>
</dbReference>
<evidence type="ECO:0000256" key="3">
    <source>
        <dbReference type="ARBA" id="ARBA00009181"/>
    </source>
</evidence>
<dbReference type="PANTHER" id="PTHR13250">
    <property type="entry name" value="TF-1 CELL APOPTOSIS RELATED PROTEIN-15"/>
    <property type="match status" value="1"/>
</dbReference>
<dbReference type="GO" id="GO:0090443">
    <property type="term" value="C:FAR/SIN/STRIPAK complex"/>
    <property type="evidence" value="ECO:0007669"/>
    <property type="project" value="TreeGrafter"/>
</dbReference>
<reference evidence="8" key="1">
    <citation type="journal article" date="2023" name="G3 (Bethesda)">
        <title>A reference genome for the long-term kleptoplast-retaining sea slug Elysia crispata morphotype clarki.</title>
        <authorList>
            <person name="Eastman K.E."/>
            <person name="Pendleton A.L."/>
            <person name="Shaikh M.A."/>
            <person name="Suttiyut T."/>
            <person name="Ogas R."/>
            <person name="Tomko P."/>
            <person name="Gavelis G."/>
            <person name="Widhalm J.R."/>
            <person name="Wisecaver J.H."/>
        </authorList>
    </citation>
    <scope>NUCLEOTIDE SEQUENCE</scope>
    <source>
        <strain evidence="8">ECLA1</strain>
    </source>
</reference>